<feature type="transmembrane region" description="Helical" evidence="1">
    <location>
        <begin position="6"/>
        <end position="26"/>
    </location>
</feature>
<proteinExistence type="predicted"/>
<evidence type="ECO:0008006" key="4">
    <source>
        <dbReference type="Google" id="ProtNLM"/>
    </source>
</evidence>
<comment type="caution">
    <text evidence="2">The sequence shown here is derived from an EMBL/GenBank/DDBJ whole genome shotgun (WGS) entry which is preliminary data.</text>
</comment>
<feature type="transmembrane region" description="Helical" evidence="1">
    <location>
        <begin position="80"/>
        <end position="99"/>
    </location>
</feature>
<dbReference type="Proteomes" id="UP001652338">
    <property type="component" value="Unassembled WGS sequence"/>
</dbReference>
<protein>
    <recommendedName>
        <fullName evidence="4">DUF3784 domain-containing protein</fullName>
    </recommendedName>
</protein>
<dbReference type="EMBL" id="JAOQKE010000008">
    <property type="protein sequence ID" value="MCU6725380.1"/>
    <property type="molecule type" value="Genomic_DNA"/>
</dbReference>
<feature type="transmembrane region" description="Helical" evidence="1">
    <location>
        <begin position="111"/>
        <end position="129"/>
    </location>
</feature>
<feature type="transmembrane region" description="Helical" evidence="1">
    <location>
        <begin position="47"/>
        <end position="74"/>
    </location>
</feature>
<evidence type="ECO:0000256" key="1">
    <source>
        <dbReference type="SAM" id="Phobius"/>
    </source>
</evidence>
<organism evidence="2 3">
    <name type="scientific">Muricoprocola aceti</name>
    <dbReference type="NCBI Taxonomy" id="2981772"/>
    <lineage>
        <taxon>Bacteria</taxon>
        <taxon>Bacillati</taxon>
        <taxon>Bacillota</taxon>
        <taxon>Clostridia</taxon>
        <taxon>Lachnospirales</taxon>
        <taxon>Lachnospiraceae</taxon>
        <taxon>Muricoprocola</taxon>
    </lineage>
</organism>
<feature type="transmembrane region" description="Helical" evidence="1">
    <location>
        <begin position="141"/>
        <end position="163"/>
    </location>
</feature>
<sequence length="172" mass="19236">MNEHAIGFVTGLVLAILVVGMVKRILYKRNGKMPEYDEMQKIAQGMAYKYGFLTAVSAVVVCSVLDILNIHFFADDATPMFLVLFLSVGVFAGCSIWKEAYFGLHANTSRYVRFLVVVTAINLIAGIQNLRSGEMFSNGRLNYRCVNMGCAILLMVMLLIMLIKKKMCETEE</sequence>
<keyword evidence="1" id="KW-0472">Membrane</keyword>
<keyword evidence="3" id="KW-1185">Reference proteome</keyword>
<evidence type="ECO:0000313" key="3">
    <source>
        <dbReference type="Proteomes" id="UP001652338"/>
    </source>
</evidence>
<name>A0ABT2SLL8_9FIRM</name>
<evidence type="ECO:0000313" key="2">
    <source>
        <dbReference type="EMBL" id="MCU6725380.1"/>
    </source>
</evidence>
<gene>
    <name evidence="2" type="ORF">OCV47_08460</name>
</gene>
<reference evidence="2 3" key="1">
    <citation type="journal article" date="2021" name="ISME Commun">
        <title>Automated analysis of genomic sequences facilitates high-throughput and comprehensive description of bacteria.</title>
        <authorList>
            <person name="Hitch T.C.A."/>
        </authorList>
    </citation>
    <scope>NUCLEOTIDE SEQUENCE [LARGE SCALE GENOMIC DNA]</scope>
    <source>
        <strain evidence="2 3">Sanger_29</strain>
    </source>
</reference>
<keyword evidence="1" id="KW-1133">Transmembrane helix</keyword>
<accession>A0ABT2SLL8</accession>
<dbReference type="RefSeq" id="WP_262654676.1">
    <property type="nucleotide sequence ID" value="NZ_JAOQKE010000008.1"/>
</dbReference>
<keyword evidence="1" id="KW-0812">Transmembrane</keyword>